<protein>
    <recommendedName>
        <fullName evidence="3">DUF4440 domain-containing protein</fullName>
    </recommendedName>
</protein>
<evidence type="ECO:0000313" key="1">
    <source>
        <dbReference type="EMBL" id="ARQ02002.1"/>
    </source>
</evidence>
<keyword evidence="2" id="KW-1185">Reference proteome</keyword>
<proteinExistence type="predicted"/>
<evidence type="ECO:0008006" key="3">
    <source>
        <dbReference type="Google" id="ProtNLM"/>
    </source>
</evidence>
<dbReference type="OrthoDB" id="667202at2"/>
<sequence>METGVRRFFERYEQVFRSGLRGDLDMNEAASLYASDFIAATPARVVGGKNDEQLKQVMAKGYERYRAMGMKDMRLRRLRISTIDRHHCVAHAAWTATYAREDQQDTAIDFEVHYFVQQLNSEPKVFGWVSGDEQAVLRKHGII</sequence>
<gene>
    <name evidence="1" type="ORF">CAK95_25050</name>
</gene>
<dbReference type="RefSeq" id="WP_086090395.1">
    <property type="nucleotide sequence ID" value="NZ_CP021112.1"/>
</dbReference>
<dbReference type="KEGG" id="psin:CAK95_25050"/>
<reference evidence="1 2" key="1">
    <citation type="submission" date="2017-05" db="EMBL/GenBank/DDBJ databases">
        <title>Full genome sequence of Pseudorhodoplanes sinuspersici.</title>
        <authorList>
            <person name="Dastgheib S.M.M."/>
            <person name="Shavandi M."/>
            <person name="Tirandaz H."/>
        </authorList>
    </citation>
    <scope>NUCLEOTIDE SEQUENCE [LARGE SCALE GENOMIC DNA]</scope>
    <source>
        <strain evidence="1 2">RIPI110</strain>
    </source>
</reference>
<organism evidence="1 2">
    <name type="scientific">Pseudorhodoplanes sinuspersici</name>
    <dbReference type="NCBI Taxonomy" id="1235591"/>
    <lineage>
        <taxon>Bacteria</taxon>
        <taxon>Pseudomonadati</taxon>
        <taxon>Pseudomonadota</taxon>
        <taxon>Alphaproteobacteria</taxon>
        <taxon>Hyphomicrobiales</taxon>
        <taxon>Pseudorhodoplanes</taxon>
    </lineage>
</organism>
<dbReference type="STRING" id="1235591.CAK95_25050"/>
<dbReference type="Proteomes" id="UP000194137">
    <property type="component" value="Chromosome"/>
</dbReference>
<dbReference type="AlphaFoldDB" id="A0A1W6ZX94"/>
<dbReference type="EMBL" id="CP021112">
    <property type="protein sequence ID" value="ARQ02002.1"/>
    <property type="molecule type" value="Genomic_DNA"/>
</dbReference>
<evidence type="ECO:0000313" key="2">
    <source>
        <dbReference type="Proteomes" id="UP000194137"/>
    </source>
</evidence>
<name>A0A1W6ZX94_9HYPH</name>
<accession>A0A1W6ZX94</accession>